<dbReference type="AlphaFoldDB" id="A0A2T6AXZ0"/>
<dbReference type="EMBL" id="QBKP01000009">
    <property type="protein sequence ID" value="PTX48659.1"/>
    <property type="molecule type" value="Genomic_DNA"/>
</dbReference>
<dbReference type="GO" id="GO:0016020">
    <property type="term" value="C:membrane"/>
    <property type="evidence" value="ECO:0007669"/>
    <property type="project" value="UniProtKB-SubCell"/>
</dbReference>
<accession>A0A2T6AXZ0</accession>
<proteinExistence type="predicted"/>
<evidence type="ECO:0000256" key="2">
    <source>
        <dbReference type="ARBA" id="ARBA00022692"/>
    </source>
</evidence>
<feature type="transmembrane region" description="Helical" evidence="5">
    <location>
        <begin position="29"/>
        <end position="50"/>
    </location>
</feature>
<keyword evidence="8" id="KW-1185">Reference proteome</keyword>
<evidence type="ECO:0000259" key="6">
    <source>
        <dbReference type="Pfam" id="PF04893"/>
    </source>
</evidence>
<keyword evidence="4 5" id="KW-0472">Membrane</keyword>
<feature type="transmembrane region" description="Helical" evidence="5">
    <location>
        <begin position="134"/>
        <end position="156"/>
    </location>
</feature>
<feature type="transmembrane region" description="Helical" evidence="5">
    <location>
        <begin position="62"/>
        <end position="84"/>
    </location>
</feature>
<feature type="domain" description="Yip1" evidence="6">
    <location>
        <begin position="9"/>
        <end position="154"/>
    </location>
</feature>
<dbReference type="OrthoDB" id="7771437at2"/>
<name>A0A2T6AXZ0_9RHOB</name>
<evidence type="ECO:0000256" key="5">
    <source>
        <dbReference type="SAM" id="Phobius"/>
    </source>
</evidence>
<feature type="transmembrane region" description="Helical" evidence="5">
    <location>
        <begin position="105"/>
        <end position="128"/>
    </location>
</feature>
<evidence type="ECO:0000313" key="7">
    <source>
        <dbReference type="EMBL" id="PTX48659.1"/>
    </source>
</evidence>
<evidence type="ECO:0000256" key="4">
    <source>
        <dbReference type="ARBA" id="ARBA00023136"/>
    </source>
</evidence>
<keyword evidence="3 5" id="KW-1133">Transmembrane helix</keyword>
<comment type="subcellular location">
    <subcellularLocation>
        <location evidence="1">Membrane</location>
        <topology evidence="1">Multi-pass membrane protein</topology>
    </subcellularLocation>
</comment>
<organism evidence="7 8">
    <name type="scientific">Gemmobacter caeni</name>
    <dbReference type="NCBI Taxonomy" id="589035"/>
    <lineage>
        <taxon>Bacteria</taxon>
        <taxon>Pseudomonadati</taxon>
        <taxon>Pseudomonadota</taxon>
        <taxon>Alphaproteobacteria</taxon>
        <taxon>Rhodobacterales</taxon>
        <taxon>Paracoccaceae</taxon>
        <taxon>Gemmobacter</taxon>
    </lineage>
</organism>
<protein>
    <recommendedName>
        <fullName evidence="6">Yip1 domain-containing protein</fullName>
    </recommendedName>
</protein>
<evidence type="ECO:0000256" key="1">
    <source>
        <dbReference type="ARBA" id="ARBA00004141"/>
    </source>
</evidence>
<dbReference type="RefSeq" id="WP_108129502.1">
    <property type="nucleotide sequence ID" value="NZ_QBKP01000009.1"/>
</dbReference>
<dbReference type="InterPro" id="IPR006977">
    <property type="entry name" value="Yip1_dom"/>
</dbReference>
<evidence type="ECO:0000256" key="3">
    <source>
        <dbReference type="ARBA" id="ARBA00022989"/>
    </source>
</evidence>
<reference evidence="7 8" key="1">
    <citation type="submission" date="2018-04" db="EMBL/GenBank/DDBJ databases">
        <title>Genomic Encyclopedia of Archaeal and Bacterial Type Strains, Phase II (KMG-II): from individual species to whole genera.</title>
        <authorList>
            <person name="Goeker M."/>
        </authorList>
    </citation>
    <scope>NUCLEOTIDE SEQUENCE [LARGE SCALE GENOMIC DNA]</scope>
    <source>
        <strain evidence="7 8">DSM 21823</strain>
    </source>
</reference>
<comment type="caution">
    <text evidence="7">The sequence shown here is derived from an EMBL/GenBank/DDBJ whole genome shotgun (WGS) entry which is preliminary data.</text>
</comment>
<dbReference type="Pfam" id="PF04893">
    <property type="entry name" value="Yip1"/>
    <property type="match status" value="1"/>
</dbReference>
<sequence>MAVTSDIVESWRRPRTVLRRHLERGVSEPFAFSLLFVFLLIAFIAQYPVAARETVMNPDKPLSAQLLAVGLGLLATIPVFYLLAAASRLVGRLSGGRGSWYGARLALFWALVTVTPLVLLVGLVAGMIGPGPQLTATGLVAFAGFLFQWIMGLSVVEQGA</sequence>
<evidence type="ECO:0000313" key="8">
    <source>
        <dbReference type="Proteomes" id="UP000244224"/>
    </source>
</evidence>
<keyword evidence="2 5" id="KW-0812">Transmembrane</keyword>
<gene>
    <name evidence="7" type="ORF">C8N34_109168</name>
</gene>
<dbReference type="Proteomes" id="UP000244224">
    <property type="component" value="Unassembled WGS sequence"/>
</dbReference>